<feature type="compositionally biased region" description="Polar residues" evidence="12">
    <location>
        <begin position="373"/>
        <end position="392"/>
    </location>
</feature>
<evidence type="ECO:0000256" key="11">
    <source>
        <dbReference type="RuleBase" id="RU000394"/>
    </source>
</evidence>
<dbReference type="Pfam" id="PF12836">
    <property type="entry name" value="HHH_3"/>
    <property type="match status" value="1"/>
</dbReference>
<keyword evidence="7 10" id="KW-0505">Motor protein</keyword>
<feature type="compositionally biased region" description="Basic and acidic residues" evidence="12">
    <location>
        <begin position="398"/>
        <end position="409"/>
    </location>
</feature>
<organism evidence="14 15">
    <name type="scientific">Rhynchospora tenuis</name>
    <dbReference type="NCBI Taxonomy" id="198213"/>
    <lineage>
        <taxon>Eukaryota</taxon>
        <taxon>Viridiplantae</taxon>
        <taxon>Streptophyta</taxon>
        <taxon>Embryophyta</taxon>
        <taxon>Tracheophyta</taxon>
        <taxon>Spermatophyta</taxon>
        <taxon>Magnoliopsida</taxon>
        <taxon>Liliopsida</taxon>
        <taxon>Poales</taxon>
        <taxon>Cyperaceae</taxon>
        <taxon>Cyperoideae</taxon>
        <taxon>Rhynchosporeae</taxon>
        <taxon>Rhynchospora</taxon>
    </lineage>
</organism>
<keyword evidence="4 10" id="KW-0547">Nucleotide-binding</keyword>
<keyword evidence="15" id="KW-1185">Reference proteome</keyword>
<evidence type="ECO:0000256" key="5">
    <source>
        <dbReference type="ARBA" id="ARBA00022840"/>
    </source>
</evidence>
<dbReference type="EMBL" id="JAMRDG010000001">
    <property type="protein sequence ID" value="KAJ3703305.1"/>
    <property type="molecule type" value="Genomic_DNA"/>
</dbReference>
<dbReference type="Proteomes" id="UP001210211">
    <property type="component" value="Unassembled WGS sequence"/>
</dbReference>
<dbReference type="FunFam" id="1.10.150.280:FF:000003">
    <property type="entry name" value="Kinesin-like protein KIN-10C"/>
    <property type="match status" value="1"/>
</dbReference>
<evidence type="ECO:0000256" key="8">
    <source>
        <dbReference type="ARBA" id="ARBA00045288"/>
    </source>
</evidence>
<evidence type="ECO:0000256" key="2">
    <source>
        <dbReference type="ARBA" id="ARBA00022553"/>
    </source>
</evidence>
<dbReference type="GO" id="GO:0003677">
    <property type="term" value="F:DNA binding"/>
    <property type="evidence" value="ECO:0007669"/>
    <property type="project" value="InterPro"/>
</dbReference>
<dbReference type="GO" id="GO:0005875">
    <property type="term" value="C:microtubule associated complex"/>
    <property type="evidence" value="ECO:0007669"/>
    <property type="project" value="TreeGrafter"/>
</dbReference>
<dbReference type="PANTHER" id="PTHR47969:SF9">
    <property type="entry name" value="KINESIN-LIKE PROTEIN"/>
    <property type="match status" value="1"/>
</dbReference>
<evidence type="ECO:0000313" key="15">
    <source>
        <dbReference type="Proteomes" id="UP001210211"/>
    </source>
</evidence>
<dbReference type="SUPFAM" id="SSF47781">
    <property type="entry name" value="RuvA domain 2-like"/>
    <property type="match status" value="1"/>
</dbReference>
<dbReference type="GO" id="GO:0007052">
    <property type="term" value="P:mitotic spindle organization"/>
    <property type="evidence" value="ECO:0007669"/>
    <property type="project" value="TreeGrafter"/>
</dbReference>
<dbReference type="InterPro" id="IPR019821">
    <property type="entry name" value="Kinesin_motor_CS"/>
</dbReference>
<dbReference type="GO" id="GO:0007018">
    <property type="term" value="P:microtubule-based movement"/>
    <property type="evidence" value="ECO:0007669"/>
    <property type="project" value="InterPro"/>
</dbReference>
<dbReference type="GO" id="GO:0006281">
    <property type="term" value="P:DNA repair"/>
    <property type="evidence" value="ECO:0007669"/>
    <property type="project" value="InterPro"/>
</dbReference>
<keyword evidence="6" id="KW-0175">Coiled coil</keyword>
<evidence type="ECO:0000256" key="6">
    <source>
        <dbReference type="ARBA" id="ARBA00023054"/>
    </source>
</evidence>
<comment type="caution">
    <text evidence="14">The sequence shown here is derived from an EMBL/GenBank/DDBJ whole genome shotgun (WGS) entry which is preliminary data.</text>
</comment>
<dbReference type="AlphaFoldDB" id="A0AAD5ZSP2"/>
<accession>A0AAD5ZSP2</accession>
<keyword evidence="5 10" id="KW-0067">ATP-binding</keyword>
<dbReference type="Gene3D" id="3.40.850.10">
    <property type="entry name" value="Kinesin motor domain"/>
    <property type="match status" value="1"/>
</dbReference>
<dbReference type="GO" id="GO:0051231">
    <property type="term" value="P:spindle elongation"/>
    <property type="evidence" value="ECO:0007669"/>
    <property type="project" value="TreeGrafter"/>
</dbReference>
<evidence type="ECO:0000256" key="3">
    <source>
        <dbReference type="ARBA" id="ARBA00022701"/>
    </source>
</evidence>
<dbReference type="GO" id="GO:0008017">
    <property type="term" value="F:microtubule binding"/>
    <property type="evidence" value="ECO:0007669"/>
    <property type="project" value="InterPro"/>
</dbReference>
<dbReference type="GO" id="GO:0005524">
    <property type="term" value="F:ATP binding"/>
    <property type="evidence" value="ECO:0007669"/>
    <property type="project" value="UniProtKB-UniRule"/>
</dbReference>
<dbReference type="PROSITE" id="PS00411">
    <property type="entry name" value="KINESIN_MOTOR_1"/>
    <property type="match status" value="1"/>
</dbReference>
<gene>
    <name evidence="14" type="ORF">LUZ61_007010</name>
</gene>
<dbReference type="PROSITE" id="PS50067">
    <property type="entry name" value="KINESIN_MOTOR_2"/>
    <property type="match status" value="1"/>
</dbReference>
<evidence type="ECO:0000256" key="12">
    <source>
        <dbReference type="SAM" id="MobiDB-lite"/>
    </source>
</evidence>
<feature type="binding site" evidence="10">
    <location>
        <begin position="103"/>
        <end position="110"/>
    </location>
    <ligand>
        <name>ATP</name>
        <dbReference type="ChEBI" id="CHEBI:30616"/>
    </ligand>
</feature>
<dbReference type="GO" id="GO:0005874">
    <property type="term" value="C:microtubule"/>
    <property type="evidence" value="ECO:0007669"/>
    <property type="project" value="UniProtKB-KW"/>
</dbReference>
<dbReference type="FunFam" id="3.40.850.10:FF:000087">
    <property type="entry name" value="Kinesin-like protein"/>
    <property type="match status" value="1"/>
</dbReference>
<comment type="function">
    <text evidence="8">Kinesin family member that is involved in spindle formation and the movements of chromosomes during mitosis and meiosis. Binds to microtubules and to DNA. Plays a role in congression of laterally attached chromosomes in NDC80-depleted cells.</text>
</comment>
<keyword evidence="3 11" id="KW-0493">Microtubule</keyword>
<keyword evidence="2" id="KW-0597">Phosphoprotein</keyword>
<name>A0AAD5ZSP2_9POAL</name>
<dbReference type="PRINTS" id="PR00380">
    <property type="entry name" value="KINESINHEAVY"/>
</dbReference>
<evidence type="ECO:0000256" key="9">
    <source>
        <dbReference type="ARBA" id="ARBA00061615"/>
    </source>
</evidence>
<dbReference type="InterPro" id="IPR003583">
    <property type="entry name" value="Hlx-hairpin-Hlx_DNA-bd_motif"/>
</dbReference>
<reference evidence="14 15" key="1">
    <citation type="journal article" date="2022" name="Cell">
        <title>Repeat-based holocentromeres influence genome architecture and karyotype evolution.</title>
        <authorList>
            <person name="Hofstatter P.G."/>
            <person name="Thangavel G."/>
            <person name="Lux T."/>
            <person name="Neumann P."/>
            <person name="Vondrak T."/>
            <person name="Novak P."/>
            <person name="Zhang M."/>
            <person name="Costa L."/>
            <person name="Castellani M."/>
            <person name="Scott A."/>
            <person name="Toegelov H."/>
            <person name="Fuchs J."/>
            <person name="Mata-Sucre Y."/>
            <person name="Dias Y."/>
            <person name="Vanzela A.L.L."/>
            <person name="Huettel B."/>
            <person name="Almeida C.C.S."/>
            <person name="Simkova H."/>
            <person name="Souza G."/>
            <person name="Pedrosa-Harand A."/>
            <person name="Macas J."/>
            <person name="Mayer K.F.X."/>
            <person name="Houben A."/>
            <person name="Marques A."/>
        </authorList>
    </citation>
    <scope>NUCLEOTIDE SEQUENCE [LARGE SCALE GENOMIC DNA]</scope>
    <source>
        <strain evidence="14">RhyTen1mFocal</strain>
    </source>
</reference>
<feature type="domain" description="Kinesin motor" evidence="13">
    <location>
        <begin position="9"/>
        <end position="328"/>
    </location>
</feature>
<dbReference type="SMART" id="SM00278">
    <property type="entry name" value="HhH1"/>
    <property type="match status" value="1"/>
</dbReference>
<evidence type="ECO:0000256" key="4">
    <source>
        <dbReference type="ARBA" id="ARBA00022741"/>
    </source>
</evidence>
<dbReference type="InterPro" id="IPR001752">
    <property type="entry name" value="Kinesin_motor_dom"/>
</dbReference>
<evidence type="ECO:0000256" key="10">
    <source>
        <dbReference type="PROSITE-ProRule" id="PRU00283"/>
    </source>
</evidence>
<proteinExistence type="inferred from homology"/>
<dbReference type="GO" id="GO:0003777">
    <property type="term" value="F:microtubule motor activity"/>
    <property type="evidence" value="ECO:0007669"/>
    <property type="project" value="InterPro"/>
</dbReference>
<dbReference type="SMART" id="SM00129">
    <property type="entry name" value="KISc"/>
    <property type="match status" value="1"/>
</dbReference>
<dbReference type="Gene3D" id="1.10.150.280">
    <property type="entry name" value="AF1531-like domain"/>
    <property type="match status" value="1"/>
</dbReference>
<comment type="similarity">
    <text evidence="9">Belongs to the TRAFAC class myosin-kinesin ATPase superfamily. Kinesin family. KIN-10 subfamily.</text>
</comment>
<sequence>MANHISSSNVRVVLRVRPFLPSELNPPSDQKTSQIPCVSILDQQSSGEVTVRLKDQFSSRNECYKLDSYFGQEGRVRNIFEQEVSVLIPGIFQGINATVFAYGATGSGKTYTMQGTETEPGVIPLAMSAIFSMCENTKYSVQISYYEVYLDRCYDLLEPKAKEVMALDDKDGKVQLKGLFWASVKSLADFSQIYTTGVQRRKVAHTGLNDVSSRSHAVLSVVVSDGSSKGKLNLIDLAGNEDNRRTQNEGIRMQESAKINESLFALSNVISALNNRRPYIPYRESKLTRILQDSLGGASKALMVACLNPMSYQEAIHTVSLAARSRQITNHVGSATKQETPKTKVDMEAKLRAWLESKGKTKSIQRLDGLLSPTRQAKTPSSVSSVKTQGPLRSSLKKKVDTADREGSRTKKKISFDLRTDDFSKDMGKIEQETNLCEREEDRGLKEKTTNANTFVSSNSSSQFFLYYFADGTTPCSKENLQSDPSSPPKSPLLDNSAIRKALSPISANCDPDKSTTPLVKFNNQSSNLKESLVRDYLMFLNTASKEELMQIKGIGEKRAEYVLEERENTPAPFKSLVDLERIGLSSKQVKDLFQQAAQGIFS</sequence>
<keyword evidence="1" id="KW-1017">Isopeptide bond</keyword>
<evidence type="ECO:0000256" key="7">
    <source>
        <dbReference type="ARBA" id="ARBA00023175"/>
    </source>
</evidence>
<evidence type="ECO:0000256" key="1">
    <source>
        <dbReference type="ARBA" id="ARBA00022499"/>
    </source>
</evidence>
<evidence type="ECO:0000313" key="14">
    <source>
        <dbReference type="EMBL" id="KAJ3703305.1"/>
    </source>
</evidence>
<evidence type="ECO:0000259" key="13">
    <source>
        <dbReference type="PROSITE" id="PS50067"/>
    </source>
</evidence>
<dbReference type="Pfam" id="PF00225">
    <property type="entry name" value="Kinesin"/>
    <property type="match status" value="1"/>
</dbReference>
<dbReference type="InterPro" id="IPR027417">
    <property type="entry name" value="P-loop_NTPase"/>
</dbReference>
<dbReference type="InterPro" id="IPR036961">
    <property type="entry name" value="Kinesin_motor_dom_sf"/>
</dbReference>
<feature type="region of interest" description="Disordered" evidence="12">
    <location>
        <begin position="370"/>
        <end position="409"/>
    </location>
</feature>
<dbReference type="SUPFAM" id="SSF52540">
    <property type="entry name" value="P-loop containing nucleoside triphosphate hydrolases"/>
    <property type="match status" value="1"/>
</dbReference>
<dbReference type="InterPro" id="IPR027640">
    <property type="entry name" value="Kinesin-like_fam"/>
</dbReference>
<dbReference type="PANTHER" id="PTHR47969">
    <property type="entry name" value="CHROMOSOME-ASSOCIATED KINESIN KIF4A-RELATED"/>
    <property type="match status" value="1"/>
</dbReference>
<dbReference type="InterPro" id="IPR010994">
    <property type="entry name" value="RuvA_2-like"/>
</dbReference>
<protein>
    <recommendedName>
        <fullName evidence="11">Kinesin-like protein</fullName>
    </recommendedName>
</protein>